<dbReference type="OrthoDB" id="9788304at2"/>
<dbReference type="EMBL" id="SLUO01000005">
    <property type="protein sequence ID" value="TCL58925.1"/>
    <property type="molecule type" value="Genomic_DNA"/>
</dbReference>
<evidence type="ECO:0000313" key="2">
    <source>
        <dbReference type="Proteomes" id="UP000295718"/>
    </source>
</evidence>
<protein>
    <submittedName>
        <fullName evidence="1">Uncharacterized protein</fullName>
    </submittedName>
</protein>
<organism evidence="1 2">
    <name type="scientific">Kineothrix alysoides</name>
    <dbReference type="NCBI Taxonomy" id="1469948"/>
    <lineage>
        <taxon>Bacteria</taxon>
        <taxon>Bacillati</taxon>
        <taxon>Bacillota</taxon>
        <taxon>Clostridia</taxon>
        <taxon>Lachnospirales</taxon>
        <taxon>Lachnospiraceae</taxon>
        <taxon>Kineothrix</taxon>
    </lineage>
</organism>
<dbReference type="STRING" id="1469948.GCA_000732725_01801"/>
<evidence type="ECO:0000313" key="1">
    <source>
        <dbReference type="EMBL" id="TCL58925.1"/>
    </source>
</evidence>
<reference evidence="1 2" key="1">
    <citation type="submission" date="2019-03" db="EMBL/GenBank/DDBJ databases">
        <title>Genomic Encyclopedia of Type Strains, Phase IV (KMG-IV): sequencing the most valuable type-strain genomes for metagenomic binning, comparative biology and taxonomic classification.</title>
        <authorList>
            <person name="Goeker M."/>
        </authorList>
    </citation>
    <scope>NUCLEOTIDE SEQUENCE [LARGE SCALE GENOMIC DNA]</scope>
    <source>
        <strain evidence="1 2">DSM 100556</strain>
    </source>
</reference>
<accession>A0A4R1R0U4</accession>
<comment type="caution">
    <text evidence="1">The sequence shown here is derived from an EMBL/GenBank/DDBJ whole genome shotgun (WGS) entry which is preliminary data.</text>
</comment>
<sequence length="92" mass="10448">MDFFEKVGETVVTAGKDVADKAKDFAEIANLRSQISTCEEVIKKNYIEIGRLYYEQFKEAEYNEFSEQCTAISNAKNGVEALEKKIRDIKGV</sequence>
<dbReference type="AlphaFoldDB" id="A0A4R1R0U4"/>
<name>A0A4R1R0U4_9FIRM</name>
<dbReference type="RefSeq" id="WP_051869363.1">
    <property type="nucleotide sequence ID" value="NZ_JPNB01000001.1"/>
</dbReference>
<dbReference type="Proteomes" id="UP000295718">
    <property type="component" value="Unassembled WGS sequence"/>
</dbReference>
<proteinExistence type="predicted"/>
<gene>
    <name evidence="1" type="ORF">EDD76_10596</name>
</gene>
<keyword evidence="2" id="KW-1185">Reference proteome</keyword>